<sequence>MTGRDGNVISRSEEHAGKAGSFRKKLKANGKAEPGDLYKHHLMEEELRKQNNDPSEESHHLSSIAQTYSPSNNINCHSNTSTITERKKRSADSFDNSVLKRLKEQKKNPDMYANLNKSSLISDGFVVQKHENSGSSGKRRRESCDTQEGSEGPKDDGDDSAYKKTKIGRDWDEVQLKMLGPLKLPDYVNGYNLDHNCDPEILRLNQQLVEINKKLRYAGTVDDLPGDDKSPSPPPIYNEVGIRVNTRENRRRAKLSQHKQQIICELNRKIPLFWHPIGDKPTKLTRKLYVPVKQYPDYNFVGILLGPRGLTQKRMEKESGARILLRGKGSARLGKVKHIKDSKNDLYEDEDLHIYIEAEDTESLETASQMVEKLLLPVKEEANLHKHDQLRELAELNSESGVLTKKLQMKGIGNTSDPKSNDPKSGEVVDNANLFVGFLPKSVDTKRLIELFSPFGCLCEAAVIMDKGTGLSKGYGFVKYTDPFAAAKALVRMNGFRVDGKTLAVRTANRAPLTVNTIIGPRGGLRFSSFADNPVSAAIHAPTLGKGVTKESCASSCWDNTAHALQEHVMFLECNSSRSHIDSFYRRRRAF</sequence>
<dbReference type="Gene3D" id="6.10.140.1790">
    <property type="match status" value="1"/>
</dbReference>
<dbReference type="Proteomes" id="UP000639772">
    <property type="component" value="Chromosome 1"/>
</dbReference>
<evidence type="ECO:0000256" key="3">
    <source>
        <dbReference type="ARBA" id="ARBA00022833"/>
    </source>
</evidence>
<keyword evidence="6" id="KW-0539">Nucleus</keyword>
<keyword evidence="6" id="KW-0747">Spliceosome</keyword>
<evidence type="ECO:0000256" key="6">
    <source>
        <dbReference type="RuleBase" id="RU367126"/>
    </source>
</evidence>
<dbReference type="InterPro" id="IPR035979">
    <property type="entry name" value="RBD_domain_sf"/>
</dbReference>
<keyword evidence="3 6" id="KW-0862">Zinc</keyword>
<evidence type="ECO:0000256" key="4">
    <source>
        <dbReference type="ARBA" id="ARBA00022884"/>
    </source>
</evidence>
<keyword evidence="2 6" id="KW-0863">Zinc-finger</keyword>
<dbReference type="InterPro" id="IPR012677">
    <property type="entry name" value="Nucleotide-bd_a/b_plait_sf"/>
</dbReference>
<keyword evidence="1 6" id="KW-0479">Metal-binding</keyword>
<dbReference type="SMART" id="SM00322">
    <property type="entry name" value="KH"/>
    <property type="match status" value="1"/>
</dbReference>
<dbReference type="Pfam" id="PF16275">
    <property type="entry name" value="SF1-HH"/>
    <property type="match status" value="1"/>
</dbReference>
<keyword evidence="4 5" id="KW-0694">RNA-binding</keyword>
<comment type="caution">
    <text evidence="9">The sequence shown here is derived from an EMBL/GenBank/DDBJ whole genome shotgun (WGS) entry which is preliminary data.</text>
</comment>
<dbReference type="Pfam" id="PF00076">
    <property type="entry name" value="RRM_1"/>
    <property type="match status" value="1"/>
</dbReference>
<evidence type="ECO:0000313" key="9">
    <source>
        <dbReference type="EMBL" id="KAG0501256.1"/>
    </source>
</evidence>
<dbReference type="Pfam" id="PF22675">
    <property type="entry name" value="KH-I_KHDC4-BBP"/>
    <property type="match status" value="1"/>
</dbReference>
<dbReference type="AlphaFoldDB" id="A0A835S7H5"/>
<feature type="region of interest" description="Disordered" evidence="7">
    <location>
        <begin position="124"/>
        <end position="163"/>
    </location>
</feature>
<dbReference type="SUPFAM" id="SSF54791">
    <property type="entry name" value="Eukaryotic type KH-domain (KH-domain type I)"/>
    <property type="match status" value="1"/>
</dbReference>
<comment type="subcellular location">
    <subcellularLocation>
        <location evidence="6">Nucleus</location>
    </subcellularLocation>
</comment>
<protein>
    <recommendedName>
        <fullName evidence="6">Branchpoint-bridging protein</fullName>
    </recommendedName>
</protein>
<proteinExistence type="inferred from homology"/>
<dbReference type="GO" id="GO:0003729">
    <property type="term" value="F:mRNA binding"/>
    <property type="evidence" value="ECO:0007669"/>
    <property type="project" value="TreeGrafter"/>
</dbReference>
<dbReference type="GO" id="GO:0008270">
    <property type="term" value="F:zinc ion binding"/>
    <property type="evidence" value="ECO:0007669"/>
    <property type="project" value="UniProtKB-UniRule"/>
</dbReference>
<dbReference type="Gene3D" id="3.30.70.330">
    <property type="match status" value="1"/>
</dbReference>
<evidence type="ECO:0000259" key="8">
    <source>
        <dbReference type="PROSITE" id="PS50102"/>
    </source>
</evidence>
<comment type="similarity">
    <text evidence="6">Belongs to the BBP/SF1 family.</text>
</comment>
<dbReference type="InterPro" id="IPR000504">
    <property type="entry name" value="RRM_dom"/>
</dbReference>
<dbReference type="GO" id="GO:0000398">
    <property type="term" value="P:mRNA splicing, via spliceosome"/>
    <property type="evidence" value="ECO:0007669"/>
    <property type="project" value="UniProtKB-UniRule"/>
</dbReference>
<dbReference type="GO" id="GO:0005681">
    <property type="term" value="C:spliceosomal complex"/>
    <property type="evidence" value="ECO:0007669"/>
    <property type="project" value="UniProtKB-KW"/>
</dbReference>
<evidence type="ECO:0000256" key="7">
    <source>
        <dbReference type="SAM" id="MobiDB-lite"/>
    </source>
</evidence>
<dbReference type="PROSITE" id="PS50102">
    <property type="entry name" value="RRM"/>
    <property type="match status" value="1"/>
</dbReference>
<dbReference type="InterPro" id="IPR036612">
    <property type="entry name" value="KH_dom_type_1_sf"/>
</dbReference>
<dbReference type="PANTHER" id="PTHR11208">
    <property type="entry name" value="RNA-BINDING PROTEIN RELATED"/>
    <property type="match status" value="1"/>
</dbReference>
<evidence type="ECO:0000256" key="5">
    <source>
        <dbReference type="PROSITE-ProRule" id="PRU00176"/>
    </source>
</evidence>
<dbReference type="EMBL" id="JADCNM010000001">
    <property type="protein sequence ID" value="KAG0501256.1"/>
    <property type="molecule type" value="Genomic_DNA"/>
</dbReference>
<gene>
    <name evidence="9" type="ORF">HPP92_001328</name>
</gene>
<dbReference type="InterPro" id="IPR045071">
    <property type="entry name" value="BBP-like"/>
</dbReference>
<accession>A0A835S7H5</accession>
<dbReference type="InterPro" id="IPR055256">
    <property type="entry name" value="KH_1_KHDC4/BBP-like"/>
</dbReference>
<evidence type="ECO:0000313" key="10">
    <source>
        <dbReference type="Proteomes" id="UP000639772"/>
    </source>
</evidence>
<dbReference type="InterPro" id="IPR032570">
    <property type="entry name" value="SF1-HH"/>
</dbReference>
<dbReference type="Gene3D" id="3.30.1370.10">
    <property type="entry name" value="K Homology domain, type 1"/>
    <property type="match status" value="1"/>
</dbReference>
<feature type="compositionally biased region" description="Basic and acidic residues" evidence="7">
    <location>
        <begin position="33"/>
        <end position="60"/>
    </location>
</feature>
<organism evidence="9 10">
    <name type="scientific">Vanilla planifolia</name>
    <name type="common">Vanilla</name>
    <dbReference type="NCBI Taxonomy" id="51239"/>
    <lineage>
        <taxon>Eukaryota</taxon>
        <taxon>Viridiplantae</taxon>
        <taxon>Streptophyta</taxon>
        <taxon>Embryophyta</taxon>
        <taxon>Tracheophyta</taxon>
        <taxon>Spermatophyta</taxon>
        <taxon>Magnoliopsida</taxon>
        <taxon>Liliopsida</taxon>
        <taxon>Asparagales</taxon>
        <taxon>Orchidaceae</taxon>
        <taxon>Vanilloideae</taxon>
        <taxon>Vanilleae</taxon>
        <taxon>Vanilla</taxon>
    </lineage>
</organism>
<name>A0A835S7H5_VANPL</name>
<dbReference type="SUPFAM" id="SSF54928">
    <property type="entry name" value="RNA-binding domain, RBD"/>
    <property type="match status" value="1"/>
</dbReference>
<feature type="region of interest" description="Disordered" evidence="7">
    <location>
        <begin position="1"/>
        <end position="97"/>
    </location>
</feature>
<reference evidence="9 10" key="1">
    <citation type="journal article" date="2020" name="Nat. Food">
        <title>A phased Vanilla planifolia genome enables genetic improvement of flavour and production.</title>
        <authorList>
            <person name="Hasing T."/>
            <person name="Tang H."/>
            <person name="Brym M."/>
            <person name="Khazi F."/>
            <person name="Huang T."/>
            <person name="Chambers A.H."/>
        </authorList>
    </citation>
    <scope>NUCLEOTIDE SEQUENCE [LARGE SCALE GENOMIC DNA]</scope>
    <source>
        <tissue evidence="9">Leaf</tissue>
    </source>
</reference>
<dbReference type="GO" id="GO:0045131">
    <property type="term" value="F:pre-mRNA branch point binding"/>
    <property type="evidence" value="ECO:0007669"/>
    <property type="project" value="UniProtKB-UniRule"/>
</dbReference>
<dbReference type="PANTHER" id="PTHR11208:SF45">
    <property type="entry name" value="SPLICING FACTOR 1"/>
    <property type="match status" value="1"/>
</dbReference>
<evidence type="ECO:0000256" key="1">
    <source>
        <dbReference type="ARBA" id="ARBA00022723"/>
    </source>
</evidence>
<evidence type="ECO:0000256" key="2">
    <source>
        <dbReference type="ARBA" id="ARBA00022771"/>
    </source>
</evidence>
<feature type="domain" description="RRM" evidence="8">
    <location>
        <begin position="432"/>
        <end position="510"/>
    </location>
</feature>
<dbReference type="InterPro" id="IPR004087">
    <property type="entry name" value="KH_dom"/>
</dbReference>
<dbReference type="GO" id="GO:0048024">
    <property type="term" value="P:regulation of mRNA splicing, via spliceosome"/>
    <property type="evidence" value="ECO:0007669"/>
    <property type="project" value="TreeGrafter"/>
</dbReference>
<comment type="function">
    <text evidence="6">Necessary for the splicing of pre-mRNA. Has a role in the recognition of the branch site (5'-UACUAAC-3'), the pyrimidine tract and the 3'-splice site at the 3'-end of introns.</text>
</comment>
<dbReference type="InterPro" id="IPR047086">
    <property type="entry name" value="SF1-HH_sf"/>
</dbReference>
<dbReference type="SMART" id="SM00360">
    <property type="entry name" value="RRM"/>
    <property type="match status" value="1"/>
</dbReference>
<dbReference type="OrthoDB" id="10021397at2759"/>
<keyword evidence="6" id="KW-0507">mRNA processing</keyword>
<feature type="compositionally biased region" description="Polar residues" evidence="7">
    <location>
        <begin position="61"/>
        <end position="83"/>
    </location>
</feature>
<keyword evidence="6" id="KW-0508">mRNA splicing</keyword>
<dbReference type="CDD" id="cd02395">
    <property type="entry name" value="KH-I_BBP"/>
    <property type="match status" value="1"/>
</dbReference>